<feature type="binding site" evidence="12">
    <location>
        <position position="194"/>
    </location>
    <ligand>
        <name>[4Fe-4S] cluster</name>
        <dbReference type="ChEBI" id="CHEBI:49883"/>
    </ligand>
</feature>
<dbReference type="PANTHER" id="PTHR10359:SF18">
    <property type="entry name" value="ENDONUCLEASE III"/>
    <property type="match status" value="1"/>
</dbReference>
<feature type="binding site" evidence="12">
    <location>
        <position position="210"/>
    </location>
    <ligand>
        <name>[4Fe-4S] cluster</name>
        <dbReference type="ChEBI" id="CHEBI:49883"/>
    </ligand>
</feature>
<organism evidence="14 15">
    <name type="scientific">Ardenticatena maritima</name>
    <dbReference type="NCBI Taxonomy" id="872965"/>
    <lineage>
        <taxon>Bacteria</taxon>
        <taxon>Bacillati</taxon>
        <taxon>Chloroflexota</taxon>
        <taxon>Ardenticatenia</taxon>
        <taxon>Ardenticatenales</taxon>
        <taxon>Ardenticatenaceae</taxon>
        <taxon>Ardenticatena</taxon>
    </lineage>
</organism>
<dbReference type="Pfam" id="PF00633">
    <property type="entry name" value="HHH"/>
    <property type="match status" value="1"/>
</dbReference>
<sequence length="217" mass="24143">MSDRHSPPETRIHAIIERLRDAHPDATCALHHANPWQLLVATILSAQTTDERVNSITPELFARYPTPEALAAADRAEIERIIKPLGFYRQKARYIHETAQKIVHDFGGEVPDSMDALLSLPGVARKTANVVLGVAFGKAEGVVVDTHVKRLAQRLGLTKAATPEKIERDLMRLVPREHWIDISHLLIFHGRRVCDARRPQCAACVLNDLCPSAEPAL</sequence>
<keyword evidence="3 12" id="KW-0479">Metal-binding</keyword>
<dbReference type="FunFam" id="1.10.340.30:FF:000001">
    <property type="entry name" value="Endonuclease III"/>
    <property type="match status" value="1"/>
</dbReference>
<comment type="similarity">
    <text evidence="1 12">Belongs to the Nth/MutY family.</text>
</comment>
<evidence type="ECO:0000259" key="13">
    <source>
        <dbReference type="SMART" id="SM00478"/>
    </source>
</evidence>
<dbReference type="Proteomes" id="UP000050502">
    <property type="component" value="Unassembled WGS sequence"/>
</dbReference>
<dbReference type="GO" id="GO:0051539">
    <property type="term" value="F:4 iron, 4 sulfur cluster binding"/>
    <property type="evidence" value="ECO:0007669"/>
    <property type="project" value="UniProtKB-UniRule"/>
</dbReference>
<dbReference type="SMART" id="SM00478">
    <property type="entry name" value="ENDO3c"/>
    <property type="match status" value="1"/>
</dbReference>
<dbReference type="NCBIfam" id="TIGR01083">
    <property type="entry name" value="nth"/>
    <property type="match status" value="1"/>
</dbReference>
<evidence type="ECO:0000256" key="2">
    <source>
        <dbReference type="ARBA" id="ARBA00022485"/>
    </source>
</evidence>
<proteinExistence type="inferred from homology"/>
<evidence type="ECO:0000256" key="1">
    <source>
        <dbReference type="ARBA" id="ARBA00008343"/>
    </source>
</evidence>
<accession>A0A0P6XXG7</accession>
<dbReference type="EC" id="4.2.99.18" evidence="12"/>
<dbReference type="GO" id="GO:0019104">
    <property type="term" value="F:DNA N-glycosylase activity"/>
    <property type="evidence" value="ECO:0007669"/>
    <property type="project" value="UniProtKB-UniRule"/>
</dbReference>
<dbReference type="InterPro" id="IPR003265">
    <property type="entry name" value="HhH-GPD_domain"/>
</dbReference>
<evidence type="ECO:0000256" key="12">
    <source>
        <dbReference type="HAMAP-Rule" id="MF_00942"/>
    </source>
</evidence>
<dbReference type="PIRSF" id="PIRSF001435">
    <property type="entry name" value="Nth"/>
    <property type="match status" value="1"/>
</dbReference>
<dbReference type="InterPro" id="IPR005759">
    <property type="entry name" value="Nth"/>
</dbReference>
<evidence type="ECO:0000256" key="3">
    <source>
        <dbReference type="ARBA" id="ARBA00022723"/>
    </source>
</evidence>
<keyword evidence="14" id="KW-0540">Nuclease</keyword>
<dbReference type="EMBL" id="LGKN01000003">
    <property type="protein sequence ID" value="KPL89096.1"/>
    <property type="molecule type" value="Genomic_DNA"/>
</dbReference>
<evidence type="ECO:0000256" key="10">
    <source>
        <dbReference type="ARBA" id="ARBA00023239"/>
    </source>
</evidence>
<keyword evidence="7 12" id="KW-0411">Iron-sulfur</keyword>
<dbReference type="InterPro" id="IPR023170">
    <property type="entry name" value="HhH_base_excis_C"/>
</dbReference>
<comment type="cofactor">
    <cofactor evidence="12">
        <name>[4Fe-4S] cluster</name>
        <dbReference type="ChEBI" id="CHEBI:49883"/>
    </cofactor>
    <text evidence="12">Binds 1 [4Fe-4S] cluster.</text>
</comment>
<gene>
    <name evidence="12" type="primary">nth</name>
    <name evidence="14" type="ORF">SE16_00700</name>
</gene>
<reference evidence="14 15" key="1">
    <citation type="submission" date="2015-07" db="EMBL/GenBank/DDBJ databases">
        <title>Whole genome sequence of Ardenticatena maritima DSM 23922.</title>
        <authorList>
            <person name="Hemp J."/>
            <person name="Ward L.M."/>
            <person name="Pace L.A."/>
            <person name="Fischer W.W."/>
        </authorList>
    </citation>
    <scope>NUCLEOTIDE SEQUENCE [LARGE SCALE GENOMIC DNA]</scope>
    <source>
        <strain evidence="14 15">110S</strain>
    </source>
</reference>
<dbReference type="GO" id="GO:0003677">
    <property type="term" value="F:DNA binding"/>
    <property type="evidence" value="ECO:0007669"/>
    <property type="project" value="UniProtKB-UniRule"/>
</dbReference>
<dbReference type="PANTHER" id="PTHR10359">
    <property type="entry name" value="A/G-SPECIFIC ADENINE GLYCOSYLASE/ENDONUCLEASE III"/>
    <property type="match status" value="1"/>
</dbReference>
<dbReference type="SMART" id="SM00525">
    <property type="entry name" value="FES"/>
    <property type="match status" value="1"/>
</dbReference>
<evidence type="ECO:0000256" key="11">
    <source>
        <dbReference type="ARBA" id="ARBA00023295"/>
    </source>
</evidence>
<comment type="caution">
    <text evidence="14">The sequence shown here is derived from an EMBL/GenBank/DDBJ whole genome shotgun (WGS) entry which is preliminary data.</text>
</comment>
<dbReference type="FunFam" id="1.10.1670.10:FF:000001">
    <property type="entry name" value="Endonuclease III"/>
    <property type="match status" value="1"/>
</dbReference>
<protein>
    <recommendedName>
        <fullName evidence="12">Endonuclease III</fullName>
        <ecNumber evidence="12">4.2.99.18</ecNumber>
    </recommendedName>
    <alternativeName>
        <fullName evidence="12">DNA-(apurinic or apyrimidinic site) lyase</fullName>
    </alternativeName>
</protein>
<name>A0A0P6XXG7_9CHLR</name>
<dbReference type="InterPro" id="IPR003651">
    <property type="entry name" value="Endonuclease3_FeS-loop_motif"/>
</dbReference>
<keyword evidence="8 12" id="KW-0238">DNA-binding</keyword>
<comment type="catalytic activity">
    <reaction evidence="12">
        <text>2'-deoxyribonucleotide-(2'-deoxyribose 5'-phosphate)-2'-deoxyribonucleotide-DNA = a 3'-end 2'-deoxyribonucleotide-(2,3-dehydro-2,3-deoxyribose 5'-phosphate)-DNA + a 5'-end 5'-phospho-2'-deoxyribonucleoside-DNA + H(+)</text>
        <dbReference type="Rhea" id="RHEA:66592"/>
        <dbReference type="Rhea" id="RHEA-COMP:13180"/>
        <dbReference type="Rhea" id="RHEA-COMP:16897"/>
        <dbReference type="Rhea" id="RHEA-COMP:17067"/>
        <dbReference type="ChEBI" id="CHEBI:15378"/>
        <dbReference type="ChEBI" id="CHEBI:136412"/>
        <dbReference type="ChEBI" id="CHEBI:157695"/>
        <dbReference type="ChEBI" id="CHEBI:167181"/>
        <dbReference type="EC" id="4.2.99.18"/>
    </reaction>
</comment>
<comment type="function">
    <text evidence="12">DNA repair enzyme that has both DNA N-glycosylase activity and AP-lyase activity. The DNA N-glycosylase activity releases various damaged pyrimidines from DNA by cleaving the N-glycosidic bond, leaving an AP (apurinic/apyrimidinic) site. The AP-lyase activity cleaves the phosphodiester bond 3' to the AP site by a beta-elimination, leaving a 3'-terminal unsaturated sugar and a product with a terminal 5'-phosphate.</text>
</comment>
<evidence type="ECO:0000256" key="9">
    <source>
        <dbReference type="ARBA" id="ARBA00023204"/>
    </source>
</evidence>
<dbReference type="Gene3D" id="1.10.340.30">
    <property type="entry name" value="Hypothetical protein, domain 2"/>
    <property type="match status" value="1"/>
</dbReference>
<evidence type="ECO:0000256" key="7">
    <source>
        <dbReference type="ARBA" id="ARBA00023014"/>
    </source>
</evidence>
<keyword evidence="2 12" id="KW-0004">4Fe-4S</keyword>
<keyword evidence="14" id="KW-0255">Endonuclease</keyword>
<feature type="binding site" evidence="12">
    <location>
        <position position="204"/>
    </location>
    <ligand>
        <name>[4Fe-4S] cluster</name>
        <dbReference type="ChEBI" id="CHEBI:49883"/>
    </ligand>
</feature>
<keyword evidence="6 12" id="KW-0408">Iron</keyword>
<dbReference type="HAMAP" id="MF_00942">
    <property type="entry name" value="Nth"/>
    <property type="match status" value="1"/>
</dbReference>
<evidence type="ECO:0000313" key="15">
    <source>
        <dbReference type="Proteomes" id="UP000050502"/>
    </source>
</evidence>
<dbReference type="Pfam" id="PF10576">
    <property type="entry name" value="EndIII_4Fe-2S"/>
    <property type="match status" value="1"/>
</dbReference>
<dbReference type="SUPFAM" id="SSF48150">
    <property type="entry name" value="DNA-glycosylase"/>
    <property type="match status" value="1"/>
</dbReference>
<dbReference type="GO" id="GO:0140078">
    <property type="term" value="F:class I DNA-(apurinic or apyrimidinic site) endonuclease activity"/>
    <property type="evidence" value="ECO:0007669"/>
    <property type="project" value="UniProtKB-EC"/>
</dbReference>
<dbReference type="InterPro" id="IPR004036">
    <property type="entry name" value="Endonuclease-III-like_CS2"/>
</dbReference>
<evidence type="ECO:0000313" key="14">
    <source>
        <dbReference type="EMBL" id="KPL89096.1"/>
    </source>
</evidence>
<evidence type="ECO:0000256" key="8">
    <source>
        <dbReference type="ARBA" id="ARBA00023125"/>
    </source>
</evidence>
<dbReference type="GO" id="GO:0046872">
    <property type="term" value="F:metal ion binding"/>
    <property type="evidence" value="ECO:0007669"/>
    <property type="project" value="UniProtKB-KW"/>
</dbReference>
<dbReference type="InterPro" id="IPR000445">
    <property type="entry name" value="HhH_motif"/>
</dbReference>
<dbReference type="Pfam" id="PF00730">
    <property type="entry name" value="HhH-GPD"/>
    <property type="match status" value="1"/>
</dbReference>
<keyword evidence="11 12" id="KW-0326">Glycosidase</keyword>
<keyword evidence="5 12" id="KW-0378">Hydrolase</keyword>
<feature type="domain" description="HhH-GPD" evidence="13">
    <location>
        <begin position="44"/>
        <end position="192"/>
    </location>
</feature>
<evidence type="ECO:0000256" key="4">
    <source>
        <dbReference type="ARBA" id="ARBA00022763"/>
    </source>
</evidence>
<dbReference type="AlphaFoldDB" id="A0A0P6XXG7"/>
<dbReference type="InterPro" id="IPR011257">
    <property type="entry name" value="DNA_glycosylase"/>
</dbReference>
<keyword evidence="9 12" id="KW-0234">DNA repair</keyword>
<dbReference type="RefSeq" id="WP_060687077.1">
    <property type="nucleotide sequence ID" value="NZ_LGKN01000003.1"/>
</dbReference>
<evidence type="ECO:0000256" key="5">
    <source>
        <dbReference type="ARBA" id="ARBA00022801"/>
    </source>
</evidence>
<evidence type="ECO:0000256" key="6">
    <source>
        <dbReference type="ARBA" id="ARBA00023004"/>
    </source>
</evidence>
<feature type="binding site" evidence="12">
    <location>
        <position position="201"/>
    </location>
    <ligand>
        <name>[4Fe-4S] cluster</name>
        <dbReference type="ChEBI" id="CHEBI:49883"/>
    </ligand>
</feature>
<keyword evidence="10 12" id="KW-0456">Lyase</keyword>
<dbReference type="Gene3D" id="1.10.1670.10">
    <property type="entry name" value="Helix-hairpin-Helix base-excision DNA repair enzymes (C-terminal)"/>
    <property type="match status" value="1"/>
</dbReference>
<keyword evidence="4 12" id="KW-0227">DNA damage</keyword>
<dbReference type="CDD" id="cd00056">
    <property type="entry name" value="ENDO3c"/>
    <property type="match status" value="1"/>
</dbReference>
<dbReference type="PATRIC" id="fig|872965.6.peg.79"/>
<dbReference type="PROSITE" id="PS01155">
    <property type="entry name" value="ENDONUCLEASE_III_2"/>
    <property type="match status" value="1"/>
</dbReference>
<dbReference type="GO" id="GO:0006285">
    <property type="term" value="P:base-excision repair, AP site formation"/>
    <property type="evidence" value="ECO:0007669"/>
    <property type="project" value="TreeGrafter"/>
</dbReference>